<dbReference type="EMBL" id="CM042012">
    <property type="protein sequence ID" value="KAI3749600.1"/>
    <property type="molecule type" value="Genomic_DNA"/>
</dbReference>
<accession>A0ACB9DT28</accession>
<reference evidence="2" key="1">
    <citation type="journal article" date="2022" name="Mol. Ecol. Resour.">
        <title>The genomes of chicory, endive, great burdock and yacon provide insights into Asteraceae palaeo-polyploidization history and plant inulin production.</title>
        <authorList>
            <person name="Fan W."/>
            <person name="Wang S."/>
            <person name="Wang H."/>
            <person name="Wang A."/>
            <person name="Jiang F."/>
            <person name="Liu H."/>
            <person name="Zhao H."/>
            <person name="Xu D."/>
            <person name="Zhang Y."/>
        </authorList>
    </citation>
    <scope>NUCLEOTIDE SEQUENCE [LARGE SCALE GENOMIC DNA]</scope>
    <source>
        <strain evidence="2">cv. Punajuju</strain>
    </source>
</reference>
<sequence length="236" mass="27168">MKDERGDYENENGKKDYRHEVLRTDDVTLSRITDYTIHIYLKEDSTLTPSIKPTKNQPLPYRPAETCHSAFLTTNSQLHADTNIDDSMSKITSIVILVCAENRWFADSMKLASIENRKPKLASIKKQNEKDHARYQEDFGRDWWIRVQGFQGRDWWIRHGSSRSLSSWNFGGVTKYKLQAFCQTSLCLSFSGQDHRSSSSHVKIIAHDRSKSFSAPISESKIKTQKSKALKSRFGS</sequence>
<organism evidence="1 2">
    <name type="scientific">Cichorium intybus</name>
    <name type="common">Chicory</name>
    <dbReference type="NCBI Taxonomy" id="13427"/>
    <lineage>
        <taxon>Eukaryota</taxon>
        <taxon>Viridiplantae</taxon>
        <taxon>Streptophyta</taxon>
        <taxon>Embryophyta</taxon>
        <taxon>Tracheophyta</taxon>
        <taxon>Spermatophyta</taxon>
        <taxon>Magnoliopsida</taxon>
        <taxon>eudicotyledons</taxon>
        <taxon>Gunneridae</taxon>
        <taxon>Pentapetalae</taxon>
        <taxon>asterids</taxon>
        <taxon>campanulids</taxon>
        <taxon>Asterales</taxon>
        <taxon>Asteraceae</taxon>
        <taxon>Cichorioideae</taxon>
        <taxon>Cichorieae</taxon>
        <taxon>Cichoriinae</taxon>
        <taxon>Cichorium</taxon>
    </lineage>
</organism>
<dbReference type="Proteomes" id="UP001055811">
    <property type="component" value="Linkage Group LG04"/>
</dbReference>
<evidence type="ECO:0000313" key="1">
    <source>
        <dbReference type="EMBL" id="KAI3749600.1"/>
    </source>
</evidence>
<comment type="caution">
    <text evidence="1">The sequence shown here is derived from an EMBL/GenBank/DDBJ whole genome shotgun (WGS) entry which is preliminary data.</text>
</comment>
<keyword evidence="2" id="KW-1185">Reference proteome</keyword>
<reference evidence="1 2" key="2">
    <citation type="journal article" date="2022" name="Mol. Ecol. Resour.">
        <title>The genomes of chicory, endive, great burdock and yacon provide insights into Asteraceae paleo-polyploidization history and plant inulin production.</title>
        <authorList>
            <person name="Fan W."/>
            <person name="Wang S."/>
            <person name="Wang H."/>
            <person name="Wang A."/>
            <person name="Jiang F."/>
            <person name="Liu H."/>
            <person name="Zhao H."/>
            <person name="Xu D."/>
            <person name="Zhang Y."/>
        </authorList>
    </citation>
    <scope>NUCLEOTIDE SEQUENCE [LARGE SCALE GENOMIC DNA]</scope>
    <source>
        <strain evidence="2">cv. Punajuju</strain>
        <tissue evidence="1">Leaves</tissue>
    </source>
</reference>
<name>A0ACB9DT28_CICIN</name>
<protein>
    <submittedName>
        <fullName evidence="1">Uncharacterized protein</fullName>
    </submittedName>
</protein>
<evidence type="ECO:0000313" key="2">
    <source>
        <dbReference type="Proteomes" id="UP001055811"/>
    </source>
</evidence>
<proteinExistence type="predicted"/>
<gene>
    <name evidence="1" type="ORF">L2E82_20214</name>
</gene>